<dbReference type="AlphaFoldDB" id="A0A4Y3WVN3"/>
<reference evidence="12 13" key="1">
    <citation type="submission" date="2019-06" db="EMBL/GenBank/DDBJ databases">
        <title>Whole genome shotgun sequence of Pseudonocardia hydrocarbonoxydans NBRC 14498.</title>
        <authorList>
            <person name="Hosoyama A."/>
            <person name="Uohara A."/>
            <person name="Ohji S."/>
            <person name="Ichikawa N."/>
        </authorList>
    </citation>
    <scope>NUCLEOTIDE SEQUENCE [LARGE SCALE GENOMIC DNA]</scope>
    <source>
        <strain evidence="12 13">NBRC 14498</strain>
    </source>
</reference>
<dbReference type="GO" id="GO:0022857">
    <property type="term" value="F:transmembrane transporter activity"/>
    <property type="evidence" value="ECO:0007669"/>
    <property type="project" value="InterPro"/>
</dbReference>
<evidence type="ECO:0000256" key="4">
    <source>
        <dbReference type="ARBA" id="ARBA00022475"/>
    </source>
</evidence>
<dbReference type="Gene3D" id="1.20.1250.20">
    <property type="entry name" value="MFS general substrate transporter like domains"/>
    <property type="match status" value="1"/>
</dbReference>
<dbReference type="InterPro" id="IPR004638">
    <property type="entry name" value="EmrB-like"/>
</dbReference>
<feature type="transmembrane region" description="Helical" evidence="10">
    <location>
        <begin position="244"/>
        <end position="262"/>
    </location>
</feature>
<evidence type="ECO:0000259" key="11">
    <source>
        <dbReference type="PROSITE" id="PS50850"/>
    </source>
</evidence>
<comment type="subcellular location">
    <subcellularLocation>
        <location evidence="1">Cell membrane</location>
        <topology evidence="1">Multi-pass membrane protein</topology>
    </subcellularLocation>
</comment>
<feature type="transmembrane region" description="Helical" evidence="10">
    <location>
        <begin position="504"/>
        <end position="528"/>
    </location>
</feature>
<keyword evidence="13" id="KW-1185">Reference proteome</keyword>
<dbReference type="RefSeq" id="WP_141280695.1">
    <property type="nucleotide sequence ID" value="NZ_BAAARZ010000006.1"/>
</dbReference>
<feature type="compositionally biased region" description="Gly residues" evidence="9">
    <location>
        <begin position="586"/>
        <end position="598"/>
    </location>
</feature>
<dbReference type="Proteomes" id="UP000320338">
    <property type="component" value="Unassembled WGS sequence"/>
</dbReference>
<evidence type="ECO:0000256" key="9">
    <source>
        <dbReference type="SAM" id="MobiDB-lite"/>
    </source>
</evidence>
<feature type="transmembrane region" description="Helical" evidence="10">
    <location>
        <begin position="149"/>
        <end position="170"/>
    </location>
</feature>
<keyword evidence="6 10" id="KW-1133">Transmembrane helix</keyword>
<dbReference type="PANTHER" id="PTHR23501:SF197">
    <property type="entry name" value="COMD"/>
    <property type="match status" value="1"/>
</dbReference>
<feature type="transmembrane region" description="Helical" evidence="10">
    <location>
        <begin position="57"/>
        <end position="76"/>
    </location>
</feature>
<comment type="similarity">
    <text evidence="2">Belongs to the major facilitator superfamily. TCR/Tet family.</text>
</comment>
<evidence type="ECO:0000256" key="1">
    <source>
        <dbReference type="ARBA" id="ARBA00004651"/>
    </source>
</evidence>
<keyword evidence="8" id="KW-0175">Coiled coil</keyword>
<keyword evidence="3" id="KW-0813">Transport</keyword>
<feature type="transmembrane region" description="Helical" evidence="10">
    <location>
        <begin position="182"/>
        <end position="203"/>
    </location>
</feature>
<feature type="transmembrane region" description="Helical" evidence="10">
    <location>
        <begin position="416"/>
        <end position="437"/>
    </location>
</feature>
<feature type="transmembrane region" description="Helical" evidence="10">
    <location>
        <begin position="20"/>
        <end position="45"/>
    </location>
</feature>
<evidence type="ECO:0000313" key="12">
    <source>
        <dbReference type="EMBL" id="GEC21789.1"/>
    </source>
</evidence>
<accession>A0A4Y3WVN3</accession>
<feature type="domain" description="Major facilitator superfamily (MFS) profile" evidence="11">
    <location>
        <begin position="23"/>
        <end position="534"/>
    </location>
</feature>
<name>A0A4Y3WVN3_9PSEU</name>
<comment type="caution">
    <text evidence="12">The sequence shown here is derived from an EMBL/GenBank/DDBJ whole genome shotgun (WGS) entry which is preliminary data.</text>
</comment>
<dbReference type="Pfam" id="PF07690">
    <property type="entry name" value="MFS_1"/>
    <property type="match status" value="1"/>
</dbReference>
<dbReference type="CDD" id="cd17502">
    <property type="entry name" value="MFS_Azr1_MDR_like"/>
    <property type="match status" value="1"/>
</dbReference>
<dbReference type="InterPro" id="IPR011701">
    <property type="entry name" value="MFS"/>
</dbReference>
<keyword evidence="4" id="KW-1003">Cell membrane</keyword>
<feature type="region of interest" description="Disordered" evidence="9">
    <location>
        <begin position="560"/>
        <end position="603"/>
    </location>
</feature>
<dbReference type="EMBL" id="BJNG01000037">
    <property type="protein sequence ID" value="GEC21789.1"/>
    <property type="molecule type" value="Genomic_DNA"/>
</dbReference>
<feature type="transmembrane region" description="Helical" evidence="10">
    <location>
        <begin position="373"/>
        <end position="396"/>
    </location>
</feature>
<feature type="coiled-coil region" evidence="8">
    <location>
        <begin position="655"/>
        <end position="689"/>
    </location>
</feature>
<evidence type="ECO:0000256" key="3">
    <source>
        <dbReference type="ARBA" id="ARBA00022448"/>
    </source>
</evidence>
<organism evidence="12 13">
    <name type="scientific">Pseudonocardia hydrocarbonoxydans</name>
    <dbReference type="NCBI Taxonomy" id="76726"/>
    <lineage>
        <taxon>Bacteria</taxon>
        <taxon>Bacillati</taxon>
        <taxon>Actinomycetota</taxon>
        <taxon>Actinomycetes</taxon>
        <taxon>Pseudonocardiales</taxon>
        <taxon>Pseudonocardiaceae</taxon>
        <taxon>Pseudonocardia</taxon>
    </lineage>
</organism>
<dbReference type="InterPro" id="IPR036259">
    <property type="entry name" value="MFS_trans_sf"/>
</dbReference>
<dbReference type="OrthoDB" id="7375466at2"/>
<keyword evidence="7 10" id="KW-0472">Membrane</keyword>
<protein>
    <recommendedName>
        <fullName evidence="11">Major facilitator superfamily (MFS) profile domain-containing protein</fullName>
    </recommendedName>
</protein>
<dbReference type="SUPFAM" id="SSF103473">
    <property type="entry name" value="MFS general substrate transporter"/>
    <property type="match status" value="1"/>
</dbReference>
<dbReference type="GO" id="GO:0005886">
    <property type="term" value="C:plasma membrane"/>
    <property type="evidence" value="ECO:0007669"/>
    <property type="project" value="UniProtKB-SubCell"/>
</dbReference>
<dbReference type="PANTHER" id="PTHR23501">
    <property type="entry name" value="MAJOR FACILITATOR SUPERFAMILY"/>
    <property type="match status" value="1"/>
</dbReference>
<evidence type="ECO:0000256" key="6">
    <source>
        <dbReference type="ARBA" id="ARBA00022989"/>
    </source>
</evidence>
<dbReference type="FunFam" id="1.20.1720.10:FF:000004">
    <property type="entry name" value="EmrB/QacA family drug resistance transporter"/>
    <property type="match status" value="1"/>
</dbReference>
<feature type="transmembrane region" description="Helical" evidence="10">
    <location>
        <begin position="282"/>
        <end position="306"/>
    </location>
</feature>
<gene>
    <name evidence="12" type="ORF">PHY01_40720</name>
</gene>
<proteinExistence type="inferred from homology"/>
<feature type="transmembrane region" description="Helical" evidence="10">
    <location>
        <begin position="117"/>
        <end position="137"/>
    </location>
</feature>
<evidence type="ECO:0000256" key="7">
    <source>
        <dbReference type="ARBA" id="ARBA00023136"/>
    </source>
</evidence>
<dbReference type="InterPro" id="IPR020846">
    <property type="entry name" value="MFS_dom"/>
</dbReference>
<feature type="compositionally biased region" description="Low complexity" evidence="9">
    <location>
        <begin position="572"/>
        <end position="584"/>
    </location>
</feature>
<dbReference type="Gene3D" id="1.20.1720.10">
    <property type="entry name" value="Multidrug resistance protein D"/>
    <property type="match status" value="1"/>
</dbReference>
<evidence type="ECO:0000313" key="13">
    <source>
        <dbReference type="Proteomes" id="UP000320338"/>
    </source>
</evidence>
<evidence type="ECO:0000256" key="2">
    <source>
        <dbReference type="ARBA" id="ARBA00007520"/>
    </source>
</evidence>
<dbReference type="PROSITE" id="PS50850">
    <property type="entry name" value="MFS"/>
    <property type="match status" value="1"/>
</dbReference>
<feature type="transmembrane region" description="Helical" evidence="10">
    <location>
        <begin position="215"/>
        <end position="232"/>
    </location>
</feature>
<dbReference type="NCBIfam" id="TIGR00711">
    <property type="entry name" value="efflux_EmrB"/>
    <property type="match status" value="1"/>
</dbReference>
<keyword evidence="5 10" id="KW-0812">Transmembrane</keyword>
<feature type="transmembrane region" description="Helical" evidence="10">
    <location>
        <begin position="88"/>
        <end position="111"/>
    </location>
</feature>
<evidence type="ECO:0000256" key="10">
    <source>
        <dbReference type="SAM" id="Phobius"/>
    </source>
</evidence>
<sequence length="716" mass="73679">MSAPSAEAAPPAGLLTHRQILTIFAGLMIGMFLAALDQTIVATSIRTIADDLDGLSLQAWATTAYLITATITTPLYGKLSDIYGRKPLFLTAIGIFVLGSIACTFAASMYQLAAFRAVQGLGAGGLFSLALTIIGDIVAPRERARYQGYFVAVFGTSSVLGPVAGGFFAGQADILGITGWRWVFLINVPLGILALVVVTRVLNVPHTKREHRIDWPGALALVVGLVPLLIVAEQGRIWGWDSPRALACYGIGVLGIGVFLLLERRIGDDALLPLRMFRSGVFSWGSIAGFVAGMGMFGALALLPLYLQIVKGSTPTEAGLQTLPLVLGIMSMSVFSGQMISRTGRYKIWPIVGLSLMILGIGALSFIGVDTPYWQVALIMVVIGWGLGGNMQPLTLAVQNAAAPRDMGVATASATFFRQMGGTLGTAVFLSVLFSSLGGQVADNFRAAAGTPAFQAALADPAVLGDPANAPILAGLQGGGAVSLDDSSFLAAADPTLARPILEAFAGSMSIVFLGAAAVLVIGLFAVIMMKEVPLRTQSGVDARNAEDTTAAAAAAVEGGPDALPAPRTSNGSAPATVTTAPPAGAGPGSVPGGGNGGVPAERNGEAALQLNGSSGVGVLAGTRAEPAAAPAGADARDRLLAMLLPDPERALSVVTEAERARDAVRRAHSELEERIAELDGATEELVAQGLSRHQVRELLGLTGDEDHGRGAHAAE</sequence>
<evidence type="ECO:0000256" key="8">
    <source>
        <dbReference type="SAM" id="Coils"/>
    </source>
</evidence>
<feature type="transmembrane region" description="Helical" evidence="10">
    <location>
        <begin position="348"/>
        <end position="367"/>
    </location>
</feature>
<feature type="transmembrane region" description="Helical" evidence="10">
    <location>
        <begin position="318"/>
        <end position="336"/>
    </location>
</feature>
<evidence type="ECO:0000256" key="5">
    <source>
        <dbReference type="ARBA" id="ARBA00022692"/>
    </source>
</evidence>